<gene>
    <name evidence="6" type="ORF">EXE57_11335</name>
</gene>
<dbReference type="GO" id="GO:0008270">
    <property type="term" value="F:zinc ion binding"/>
    <property type="evidence" value="ECO:0007669"/>
    <property type="project" value="UniProtKB-KW"/>
</dbReference>
<reference evidence="6 7" key="1">
    <citation type="submission" date="2019-03" db="EMBL/GenBank/DDBJ databases">
        <title>Three New Species of Nocardioides, Nocardioides euryhalodurans sp. nov., Nocardioides seonyuensis sp. nov. and Nocardioides eburneoflavus sp. nov., Iolated from Soil.</title>
        <authorList>
            <person name="Roh S.G."/>
            <person name="Lee C."/>
            <person name="Kim M.-K."/>
            <person name="Kim S.B."/>
        </authorList>
    </citation>
    <scope>NUCLEOTIDE SEQUENCE [LARGE SCALE GENOMIC DNA]</scope>
    <source>
        <strain evidence="6 7">MMS17-SY117</strain>
    </source>
</reference>
<dbReference type="InterPro" id="IPR000962">
    <property type="entry name" value="Znf_DskA_TraR"/>
</dbReference>
<keyword evidence="3" id="KW-0862">Zinc</keyword>
<dbReference type="AlphaFoldDB" id="A0A4P7GL91"/>
<dbReference type="PROSITE" id="PS51128">
    <property type="entry name" value="ZF_DKSA_2"/>
    <property type="match status" value="1"/>
</dbReference>
<dbReference type="Gene3D" id="1.20.120.910">
    <property type="entry name" value="DksA, coiled-coil domain"/>
    <property type="match status" value="1"/>
</dbReference>
<keyword evidence="7" id="KW-1185">Reference proteome</keyword>
<dbReference type="RefSeq" id="WP_135077576.1">
    <property type="nucleotide sequence ID" value="NZ_CP038267.1"/>
</dbReference>
<keyword evidence="2" id="KW-0863">Zinc-finger</keyword>
<dbReference type="PANTHER" id="PTHR33823">
    <property type="entry name" value="RNA POLYMERASE-BINDING TRANSCRIPTION FACTOR DKSA-RELATED"/>
    <property type="match status" value="1"/>
</dbReference>
<dbReference type="SUPFAM" id="SSF57716">
    <property type="entry name" value="Glucocorticoid receptor-like (DNA-binding domain)"/>
    <property type="match status" value="1"/>
</dbReference>
<keyword evidence="1" id="KW-0479">Metal-binding</keyword>
<evidence type="ECO:0000256" key="2">
    <source>
        <dbReference type="ARBA" id="ARBA00022771"/>
    </source>
</evidence>
<evidence type="ECO:0000256" key="3">
    <source>
        <dbReference type="ARBA" id="ARBA00022833"/>
    </source>
</evidence>
<dbReference type="InterPro" id="IPR037187">
    <property type="entry name" value="DnaK_N"/>
</dbReference>
<evidence type="ECO:0000256" key="1">
    <source>
        <dbReference type="ARBA" id="ARBA00022723"/>
    </source>
</evidence>
<feature type="domain" description="Zinc finger DksA/TraR C4-type" evidence="5">
    <location>
        <begin position="80"/>
        <end position="111"/>
    </location>
</feature>
<dbReference type="EMBL" id="CP038267">
    <property type="protein sequence ID" value="QBR92800.1"/>
    <property type="molecule type" value="Genomic_DNA"/>
</dbReference>
<evidence type="ECO:0000313" key="7">
    <source>
        <dbReference type="Proteomes" id="UP000294894"/>
    </source>
</evidence>
<name>A0A4P7GL91_9ACTN</name>
<accession>A0A4P7GL91</accession>
<dbReference type="OrthoDB" id="1121111at2"/>
<proteinExistence type="predicted"/>
<evidence type="ECO:0000259" key="5">
    <source>
        <dbReference type="Pfam" id="PF01258"/>
    </source>
</evidence>
<feature type="zinc finger region" description="dksA C4-type" evidence="4">
    <location>
        <begin position="85"/>
        <end position="109"/>
    </location>
</feature>
<evidence type="ECO:0000256" key="4">
    <source>
        <dbReference type="PROSITE-ProRule" id="PRU00510"/>
    </source>
</evidence>
<dbReference type="Proteomes" id="UP000294894">
    <property type="component" value="Chromosome"/>
</dbReference>
<dbReference type="Pfam" id="PF01258">
    <property type="entry name" value="zf-dskA_traR"/>
    <property type="match status" value="1"/>
</dbReference>
<dbReference type="SUPFAM" id="SSF109635">
    <property type="entry name" value="DnaK suppressor protein DksA, alpha-hairpin domain"/>
    <property type="match status" value="1"/>
</dbReference>
<dbReference type="KEGG" id="noy:EXE57_11335"/>
<organism evidence="6 7">
    <name type="scientific">Nocardioides euryhalodurans</name>
    <dbReference type="NCBI Taxonomy" id="2518370"/>
    <lineage>
        <taxon>Bacteria</taxon>
        <taxon>Bacillati</taxon>
        <taxon>Actinomycetota</taxon>
        <taxon>Actinomycetes</taxon>
        <taxon>Propionibacteriales</taxon>
        <taxon>Nocardioidaceae</taxon>
        <taxon>Nocardioides</taxon>
    </lineage>
</organism>
<sequence length="115" mass="12642">MTDPRERLEEARRVTLRRLASLTEDFDEVVAASLDTNADDEHDPEGATIAFERSQVGALVRQARERLAELDAALARVGDGSYGTCERCGRPVGAERLVARPEARTCIDCARLSRA</sequence>
<protein>
    <submittedName>
        <fullName evidence="6">TraR/DksA family transcriptional regulator</fullName>
    </submittedName>
</protein>
<dbReference type="PANTHER" id="PTHR33823:SF2">
    <property type="entry name" value="RNA POLYMERASE-BINDING TRANSCRIPTION FACTOR DKSA"/>
    <property type="match status" value="1"/>
</dbReference>
<evidence type="ECO:0000313" key="6">
    <source>
        <dbReference type="EMBL" id="QBR92800.1"/>
    </source>
</evidence>